<evidence type="ECO:0008006" key="3">
    <source>
        <dbReference type="Google" id="ProtNLM"/>
    </source>
</evidence>
<dbReference type="Proteomes" id="UP001431776">
    <property type="component" value="Unassembled WGS sequence"/>
</dbReference>
<protein>
    <recommendedName>
        <fullName evidence="3">MarR family transcriptional regulator</fullName>
    </recommendedName>
</protein>
<dbReference type="RefSeq" id="WP_349246540.1">
    <property type="nucleotide sequence ID" value="NZ_JASCXX010000029.1"/>
</dbReference>
<name>A0AAW6TZH5_9BACT</name>
<dbReference type="EMBL" id="JASCXX010000029">
    <property type="protein sequence ID" value="MDI6451131.1"/>
    <property type="molecule type" value="Genomic_DNA"/>
</dbReference>
<reference evidence="1" key="1">
    <citation type="submission" date="2023-05" db="EMBL/GenBank/DDBJ databases">
        <title>Anaerotaeda fermentans gen. nov., sp. nov., a novel anaerobic planctomycete of the new family within the order Sedimentisphaerales isolated from Taman Peninsula, Russia.</title>
        <authorList>
            <person name="Khomyakova M.A."/>
            <person name="Merkel A.Y."/>
            <person name="Slobodkin A.I."/>
        </authorList>
    </citation>
    <scope>NUCLEOTIDE SEQUENCE</scope>
    <source>
        <strain evidence="1">M17dextr</strain>
    </source>
</reference>
<sequence>MEDVDFRANEGPNEPEETAIEAVGNRLSSHLKGEKKRRYGRFTVAALGSIPWLGGFLSASAAMHAEKDQSRVNEFQRQWVEELQGKIVKLGDTLIQIIERLDGFGDEIRDRLESPDYLALVGKGFRLWDQADTDEKRDLVRKLLSNACATELCPDDLVRLFLDWIDTYHEAHFRVIREVYQQPGITRGQIWDKIGKTRPREDSAEADVYKLLIRDLSTGGVIRQYRQTDGRGNFLKKTSQMSRASSAQTMKSAFDDHEPYELTELGRQFVHYTMNEVVPRIGASDAPSDHSTG</sequence>
<comment type="caution">
    <text evidence="1">The sequence shown here is derived from an EMBL/GenBank/DDBJ whole genome shotgun (WGS) entry which is preliminary data.</text>
</comment>
<organism evidence="1 2">
    <name type="scientific">Anaerobaca lacustris</name>
    <dbReference type="NCBI Taxonomy" id="3044600"/>
    <lineage>
        <taxon>Bacteria</taxon>
        <taxon>Pseudomonadati</taxon>
        <taxon>Planctomycetota</taxon>
        <taxon>Phycisphaerae</taxon>
        <taxon>Sedimentisphaerales</taxon>
        <taxon>Anaerobacaceae</taxon>
        <taxon>Anaerobaca</taxon>
    </lineage>
</organism>
<accession>A0AAW6TZH5</accession>
<keyword evidence="2" id="KW-1185">Reference proteome</keyword>
<evidence type="ECO:0000313" key="1">
    <source>
        <dbReference type="EMBL" id="MDI6451131.1"/>
    </source>
</evidence>
<gene>
    <name evidence="1" type="ORF">QJ522_18865</name>
</gene>
<proteinExistence type="predicted"/>
<dbReference type="AlphaFoldDB" id="A0AAW6TZH5"/>
<evidence type="ECO:0000313" key="2">
    <source>
        <dbReference type="Proteomes" id="UP001431776"/>
    </source>
</evidence>